<feature type="transmembrane region" description="Helical" evidence="8">
    <location>
        <begin position="84"/>
        <end position="103"/>
    </location>
</feature>
<dbReference type="InterPro" id="IPR037185">
    <property type="entry name" value="EmrE-like"/>
</dbReference>
<accession>A0A9D8KM28</accession>
<keyword evidence="2" id="KW-0813">Transport</keyword>
<gene>
    <name evidence="9" type="ORF">JW984_16945</name>
</gene>
<comment type="subcellular location">
    <subcellularLocation>
        <location evidence="1 7">Cell membrane</location>
        <topology evidence="1 7">Multi-pass membrane protein</topology>
    </subcellularLocation>
</comment>
<name>A0A9D8KM28_9DELT</name>
<dbReference type="InterPro" id="IPR045324">
    <property type="entry name" value="Small_multidrug_res"/>
</dbReference>
<evidence type="ECO:0000256" key="1">
    <source>
        <dbReference type="ARBA" id="ARBA00004651"/>
    </source>
</evidence>
<sequence>MSWVYLFIAIITEVAGTIFLKLSDGLSKVIPTVSMGILYALSFIFLALCIRKIEVSIAYAIWSGLGTAVISVFGYLLFDESLGALKVVSIMLIIVGVVGLNLLGQGH</sequence>
<evidence type="ECO:0000256" key="3">
    <source>
        <dbReference type="ARBA" id="ARBA00022475"/>
    </source>
</evidence>
<evidence type="ECO:0000256" key="2">
    <source>
        <dbReference type="ARBA" id="ARBA00022448"/>
    </source>
</evidence>
<dbReference type="Pfam" id="PF00893">
    <property type="entry name" value="Multi_Drug_Res"/>
    <property type="match status" value="1"/>
</dbReference>
<dbReference type="AlphaFoldDB" id="A0A9D8KM28"/>
<evidence type="ECO:0000256" key="5">
    <source>
        <dbReference type="ARBA" id="ARBA00022989"/>
    </source>
</evidence>
<protein>
    <submittedName>
        <fullName evidence="9">Multidrug efflux SMR transporter</fullName>
    </submittedName>
</protein>
<keyword evidence="3" id="KW-1003">Cell membrane</keyword>
<dbReference type="SUPFAM" id="SSF103481">
    <property type="entry name" value="Multidrug resistance efflux transporter EmrE"/>
    <property type="match status" value="1"/>
</dbReference>
<dbReference type="Gene3D" id="1.10.3730.20">
    <property type="match status" value="1"/>
</dbReference>
<evidence type="ECO:0000256" key="4">
    <source>
        <dbReference type="ARBA" id="ARBA00022692"/>
    </source>
</evidence>
<evidence type="ECO:0000313" key="10">
    <source>
        <dbReference type="Proteomes" id="UP000809273"/>
    </source>
</evidence>
<feature type="transmembrane region" description="Helical" evidence="8">
    <location>
        <begin position="57"/>
        <end position="78"/>
    </location>
</feature>
<evidence type="ECO:0000256" key="8">
    <source>
        <dbReference type="SAM" id="Phobius"/>
    </source>
</evidence>
<dbReference type="EMBL" id="JAFGIX010000092">
    <property type="protein sequence ID" value="MBN1574886.1"/>
    <property type="molecule type" value="Genomic_DNA"/>
</dbReference>
<evidence type="ECO:0000313" key="9">
    <source>
        <dbReference type="EMBL" id="MBN1574886.1"/>
    </source>
</evidence>
<comment type="similarity">
    <text evidence="7">Belongs to the drug/metabolite transporter (DMT) superfamily. Small multidrug resistance (SMR) (TC 2.A.7.1) family.</text>
</comment>
<dbReference type="GO" id="GO:0005886">
    <property type="term" value="C:plasma membrane"/>
    <property type="evidence" value="ECO:0007669"/>
    <property type="project" value="UniProtKB-SubCell"/>
</dbReference>
<reference evidence="9" key="1">
    <citation type="journal article" date="2021" name="Environ. Microbiol.">
        <title>Genomic characterization of three novel Desulfobacterota classes expand the metabolic and phylogenetic diversity of the phylum.</title>
        <authorList>
            <person name="Murphy C.L."/>
            <person name="Biggerstaff J."/>
            <person name="Eichhorn A."/>
            <person name="Ewing E."/>
            <person name="Shahan R."/>
            <person name="Soriano D."/>
            <person name="Stewart S."/>
            <person name="VanMol K."/>
            <person name="Walker R."/>
            <person name="Walters P."/>
            <person name="Elshahed M.S."/>
            <person name="Youssef N.H."/>
        </authorList>
    </citation>
    <scope>NUCLEOTIDE SEQUENCE</scope>
    <source>
        <strain evidence="9">Zod_Metabat.24</strain>
    </source>
</reference>
<dbReference type="FunFam" id="1.10.3730.20:FF:000001">
    <property type="entry name" value="Quaternary ammonium compound resistance transporter SugE"/>
    <property type="match status" value="1"/>
</dbReference>
<evidence type="ECO:0000256" key="6">
    <source>
        <dbReference type="ARBA" id="ARBA00023136"/>
    </source>
</evidence>
<feature type="transmembrane region" description="Helical" evidence="8">
    <location>
        <begin position="29"/>
        <end position="50"/>
    </location>
</feature>
<dbReference type="GO" id="GO:0022857">
    <property type="term" value="F:transmembrane transporter activity"/>
    <property type="evidence" value="ECO:0007669"/>
    <property type="project" value="InterPro"/>
</dbReference>
<keyword evidence="6 8" id="KW-0472">Membrane</keyword>
<comment type="caution">
    <text evidence="9">The sequence shown here is derived from an EMBL/GenBank/DDBJ whole genome shotgun (WGS) entry which is preliminary data.</text>
</comment>
<dbReference type="Proteomes" id="UP000809273">
    <property type="component" value="Unassembled WGS sequence"/>
</dbReference>
<dbReference type="PANTHER" id="PTHR30561:SF1">
    <property type="entry name" value="MULTIDRUG TRANSPORTER EMRE"/>
    <property type="match status" value="1"/>
</dbReference>
<keyword evidence="5 8" id="KW-1133">Transmembrane helix</keyword>
<dbReference type="PANTHER" id="PTHR30561">
    <property type="entry name" value="SMR FAMILY PROTON-DEPENDENT DRUG EFFLUX TRANSPORTER SUGE"/>
    <property type="match status" value="1"/>
</dbReference>
<reference evidence="9" key="2">
    <citation type="submission" date="2021-01" db="EMBL/GenBank/DDBJ databases">
        <authorList>
            <person name="Hahn C.R."/>
            <person name="Youssef N.H."/>
            <person name="Elshahed M."/>
        </authorList>
    </citation>
    <scope>NUCLEOTIDE SEQUENCE</scope>
    <source>
        <strain evidence="9">Zod_Metabat.24</strain>
    </source>
</reference>
<feature type="transmembrane region" description="Helical" evidence="8">
    <location>
        <begin position="5"/>
        <end position="23"/>
    </location>
</feature>
<organism evidence="9 10">
    <name type="scientific">Candidatus Zymogenus saltonus</name>
    <dbReference type="NCBI Taxonomy" id="2844893"/>
    <lineage>
        <taxon>Bacteria</taxon>
        <taxon>Deltaproteobacteria</taxon>
        <taxon>Candidatus Zymogenia</taxon>
        <taxon>Candidatus Zymogeniales</taxon>
        <taxon>Candidatus Zymogenaceae</taxon>
        <taxon>Candidatus Zymogenus</taxon>
    </lineage>
</organism>
<proteinExistence type="inferred from homology"/>
<dbReference type="InterPro" id="IPR000390">
    <property type="entry name" value="Small_drug/metabolite_transptr"/>
</dbReference>
<evidence type="ECO:0000256" key="7">
    <source>
        <dbReference type="RuleBase" id="RU003942"/>
    </source>
</evidence>
<keyword evidence="4 7" id="KW-0812">Transmembrane</keyword>